<dbReference type="AlphaFoldDB" id="A0A6I4UXE5"/>
<feature type="domain" description="MOSC" evidence="1">
    <location>
        <begin position="27"/>
        <end position="164"/>
    </location>
</feature>
<dbReference type="PANTHER" id="PTHR30212">
    <property type="entry name" value="PROTEIN YIIM"/>
    <property type="match status" value="1"/>
</dbReference>
<evidence type="ECO:0000313" key="3">
    <source>
        <dbReference type="Proteomes" id="UP000471435"/>
    </source>
</evidence>
<dbReference type="EMBL" id="WTYP01000001">
    <property type="protein sequence ID" value="MXP46318.1"/>
    <property type="molecule type" value="Genomic_DNA"/>
</dbReference>
<gene>
    <name evidence="2" type="ORF">GRI43_02775</name>
</gene>
<dbReference type="OrthoDB" id="9786134at2"/>
<dbReference type="GO" id="GO:0030151">
    <property type="term" value="F:molybdenum ion binding"/>
    <property type="evidence" value="ECO:0007669"/>
    <property type="project" value="InterPro"/>
</dbReference>
<dbReference type="GO" id="GO:0003824">
    <property type="term" value="F:catalytic activity"/>
    <property type="evidence" value="ECO:0007669"/>
    <property type="project" value="InterPro"/>
</dbReference>
<accession>A0A6I4UXE5</accession>
<organism evidence="2 3">
    <name type="scientific">Pontixanthobacter luteolus</name>
    <dbReference type="NCBI Taxonomy" id="295089"/>
    <lineage>
        <taxon>Bacteria</taxon>
        <taxon>Pseudomonadati</taxon>
        <taxon>Pseudomonadota</taxon>
        <taxon>Alphaproteobacteria</taxon>
        <taxon>Sphingomonadales</taxon>
        <taxon>Erythrobacteraceae</taxon>
        <taxon>Pontixanthobacter</taxon>
    </lineage>
</organism>
<dbReference type="Proteomes" id="UP000471435">
    <property type="component" value="Unassembled WGS sequence"/>
</dbReference>
<dbReference type="InterPro" id="IPR052353">
    <property type="entry name" value="Benzoxazolinone_Detox_Enz"/>
</dbReference>
<comment type="caution">
    <text evidence="2">The sequence shown here is derived from an EMBL/GenBank/DDBJ whole genome shotgun (WGS) entry which is preliminary data.</text>
</comment>
<sequence>MEVEVTHLLAGKSRPFRGEETSAIAKLPLTGPQHITELGLEADEQADTKVHGGPHMAVHLYPLDHHDFWRGEIGDHPLLNDAGAFGSNLAVSGLTEDAVHIGDRFRLGSALLEISQPRQPCWKIEHRFRQKNMVATILKSGRCGWYFRVIEAGTAEAGDALRRVVTGCSDWTVERTFSAIWGNPNAFGDSEIEQLADLKTLTPKLREKMAARIAH</sequence>
<dbReference type="GO" id="GO:0030170">
    <property type="term" value="F:pyridoxal phosphate binding"/>
    <property type="evidence" value="ECO:0007669"/>
    <property type="project" value="InterPro"/>
</dbReference>
<protein>
    <submittedName>
        <fullName evidence="2">MOSC domain-containing protein</fullName>
    </submittedName>
</protein>
<dbReference type="PROSITE" id="PS51340">
    <property type="entry name" value="MOSC"/>
    <property type="match status" value="1"/>
</dbReference>
<dbReference type="Gene3D" id="2.40.33.20">
    <property type="entry name" value="PK beta-barrel domain-like"/>
    <property type="match status" value="1"/>
</dbReference>
<keyword evidence="3" id="KW-1185">Reference proteome</keyword>
<dbReference type="RefSeq" id="WP_160729565.1">
    <property type="nucleotide sequence ID" value="NZ_WTYP01000001.1"/>
</dbReference>
<dbReference type="PANTHER" id="PTHR30212:SF2">
    <property type="entry name" value="PROTEIN YIIM"/>
    <property type="match status" value="1"/>
</dbReference>
<evidence type="ECO:0000259" key="1">
    <source>
        <dbReference type="PROSITE" id="PS51340"/>
    </source>
</evidence>
<evidence type="ECO:0000313" key="2">
    <source>
        <dbReference type="EMBL" id="MXP46318.1"/>
    </source>
</evidence>
<proteinExistence type="predicted"/>
<name>A0A6I4UXE5_9SPHN</name>
<reference evidence="2 3" key="1">
    <citation type="submission" date="2019-12" db="EMBL/GenBank/DDBJ databases">
        <title>Genomic-based taxomic classification of the family Erythrobacteraceae.</title>
        <authorList>
            <person name="Xu L."/>
        </authorList>
    </citation>
    <scope>NUCLEOTIDE SEQUENCE [LARGE SCALE GENOMIC DNA]</scope>
    <source>
        <strain evidence="2 3">SW-109</strain>
    </source>
</reference>
<dbReference type="Pfam" id="PF03473">
    <property type="entry name" value="MOSC"/>
    <property type="match status" value="1"/>
</dbReference>
<dbReference type="InterPro" id="IPR011037">
    <property type="entry name" value="Pyrv_Knase-like_insert_dom_sf"/>
</dbReference>
<dbReference type="InterPro" id="IPR005302">
    <property type="entry name" value="MoCF_Sase_C"/>
</dbReference>
<dbReference type="SUPFAM" id="SSF50800">
    <property type="entry name" value="PK beta-barrel domain-like"/>
    <property type="match status" value="1"/>
</dbReference>